<dbReference type="RefSeq" id="WP_012933684.1">
    <property type="nucleotide sequence ID" value="NC_013739.1"/>
</dbReference>
<reference evidence="5" key="2">
    <citation type="submission" date="2010-01" db="EMBL/GenBank/DDBJ databases">
        <title>The complete genome of Conexibacter woesei DSM 14684.</title>
        <authorList>
            <consortium name="US DOE Joint Genome Institute (JGI-PGF)"/>
            <person name="Lucas S."/>
            <person name="Copeland A."/>
            <person name="Lapidus A."/>
            <person name="Glavina del Rio T."/>
            <person name="Dalin E."/>
            <person name="Tice H."/>
            <person name="Bruce D."/>
            <person name="Goodwin L."/>
            <person name="Pitluck S."/>
            <person name="Kyrpides N."/>
            <person name="Mavromatis K."/>
            <person name="Ivanova N."/>
            <person name="Mikhailova N."/>
            <person name="Chertkov O."/>
            <person name="Brettin T."/>
            <person name="Detter J.C."/>
            <person name="Han C."/>
            <person name="Larimer F."/>
            <person name="Land M."/>
            <person name="Hauser L."/>
            <person name="Markowitz V."/>
            <person name="Cheng J.-F."/>
            <person name="Hugenholtz P."/>
            <person name="Woyke T."/>
            <person name="Wu D."/>
            <person name="Pukall R."/>
            <person name="Steenblock K."/>
            <person name="Schneider S."/>
            <person name="Klenk H.-P."/>
            <person name="Eisen J.A."/>
        </authorList>
    </citation>
    <scope>NUCLEOTIDE SEQUENCE [LARGE SCALE GENOMIC DNA]</scope>
    <source>
        <strain evidence="5">DSM 14684 / CIP 108061 / JCM 11494 / NBRC 100937 / ID131577</strain>
    </source>
</reference>
<dbReference type="EC" id="3.5.2.9" evidence="4"/>
<dbReference type="PANTHER" id="PTHR11365">
    <property type="entry name" value="5-OXOPROLINASE RELATED"/>
    <property type="match status" value="1"/>
</dbReference>
<evidence type="ECO:0000259" key="1">
    <source>
        <dbReference type="Pfam" id="PF01968"/>
    </source>
</evidence>
<dbReference type="GO" id="GO:0006749">
    <property type="term" value="P:glutathione metabolic process"/>
    <property type="evidence" value="ECO:0007669"/>
    <property type="project" value="TreeGrafter"/>
</dbReference>
<dbReference type="GO" id="GO:0005829">
    <property type="term" value="C:cytosol"/>
    <property type="evidence" value="ECO:0007669"/>
    <property type="project" value="TreeGrafter"/>
</dbReference>
<evidence type="ECO:0000313" key="4">
    <source>
        <dbReference type="EMBL" id="ADB50633.1"/>
    </source>
</evidence>
<dbReference type="InterPro" id="IPR002821">
    <property type="entry name" value="Hydantoinase_A"/>
</dbReference>
<feature type="domain" description="Hydantoinase/oxoprolinase N-terminal" evidence="2">
    <location>
        <begin position="14"/>
        <end position="188"/>
    </location>
</feature>
<dbReference type="Pfam" id="PF01968">
    <property type="entry name" value="Hydantoinase_A"/>
    <property type="match status" value="1"/>
</dbReference>
<protein>
    <submittedName>
        <fullName evidence="4">5-oxoprolinase (ATP-hydrolyzing)</fullName>
        <ecNumber evidence="4">3.5.2.9</ecNumber>
    </submittedName>
</protein>
<keyword evidence="4" id="KW-0378">Hydrolase</keyword>
<proteinExistence type="predicted"/>
<evidence type="ECO:0000259" key="2">
    <source>
        <dbReference type="Pfam" id="PF05378"/>
    </source>
</evidence>
<feature type="domain" description="Hydantoinase A/oxoprolinase" evidence="1">
    <location>
        <begin position="210"/>
        <end position="493"/>
    </location>
</feature>
<dbReference type="InterPro" id="IPR043129">
    <property type="entry name" value="ATPase_NBD"/>
</dbReference>
<evidence type="ECO:0000313" key="5">
    <source>
        <dbReference type="Proteomes" id="UP000008229"/>
    </source>
</evidence>
<dbReference type="GO" id="GO:0017168">
    <property type="term" value="F:5-oxoprolinase (ATP-hydrolyzing) activity"/>
    <property type="evidence" value="ECO:0007669"/>
    <property type="project" value="UniProtKB-EC"/>
</dbReference>
<dbReference type="STRING" id="469383.Cwoe_2208"/>
<dbReference type="EMBL" id="CP001854">
    <property type="protein sequence ID" value="ADB50633.1"/>
    <property type="molecule type" value="Genomic_DNA"/>
</dbReference>
<dbReference type="KEGG" id="cwo:Cwoe_2208"/>
<dbReference type="SUPFAM" id="SSF53067">
    <property type="entry name" value="Actin-like ATPase domain"/>
    <property type="match status" value="1"/>
</dbReference>
<dbReference type="OrthoDB" id="9768323at2"/>
<keyword evidence="5" id="KW-1185">Reference proteome</keyword>
<dbReference type="Pfam" id="PF19278">
    <property type="entry name" value="Hydant_A_C"/>
    <property type="match status" value="1"/>
</dbReference>
<dbReference type="Pfam" id="PF05378">
    <property type="entry name" value="Hydant_A_N"/>
    <property type="match status" value="1"/>
</dbReference>
<dbReference type="eggNOG" id="COG0145">
    <property type="taxonomic scope" value="Bacteria"/>
</dbReference>
<dbReference type="PANTHER" id="PTHR11365:SF23">
    <property type="entry name" value="HYPOTHETICAL 5-OXOPROLINASE (EUROFUNG)-RELATED"/>
    <property type="match status" value="1"/>
</dbReference>
<feature type="domain" description="Acetophenone carboxylase-like C-terminal" evidence="3">
    <location>
        <begin position="536"/>
        <end position="673"/>
    </location>
</feature>
<sequence length="688" mass="71122">MHAGPEAPDDRPTRVGVDVGGTFTDLILHDPRSGPRVVKVPTSPAAPEDGVLEAVARGLPPDALHGARAFVHGTTVGLNALLTRTGAVVGLITTDGFRDVLEIRRGDRADPYDLLWPVPAPLVPRRLRIGVRERVLADATVQLPLVDDDVRAALDVFRAERVSAVAICFINGYANPVNELRAAELLRAAGFDGPIALSHQVSGEYREYERTSTTAVDAFVQGVLGGYVSRLDDGLRAAGFGGDALMTCSGGGALTFGEVRARPFETIMSGPVAGVQAAAALGRTLGLRSVITADVGGTSFDTSLIDGGELPLRFAGEIDGMPIQAPWVDVRSIGAGGGSIAHVDAGGLLRVGPRSAGSAPGPACYGRGGTEPTVTDAMALLGMLGAGVLAGGLRLDVAAAESALEPISAQLGQSVEEVARGMLAITAAHMADAIREITVERGEDPREAAIMAFGGAGPLFGTLLADELDVGTVVVPPLAGNFSAWGLLGSDLVRSAARTRVTPLDADGLARVGEIAVELFDGLVAGGAEGVREVRLDMRYVGQEHTLTIELPAAAAGTGLGIALDALADRFGREYERTFGHTMAARVEVVTVRASMRLALADSDDALRAPEGGDATADGTAEAYSFRRGARVPFALHRRENLPAGAEVAGPAIVSEEITTIYLDDGFRLRVDDGGSLIVTGGLPHAAR</sequence>
<dbReference type="InterPro" id="IPR049517">
    <property type="entry name" value="ACX-like_C"/>
</dbReference>
<organism evidence="4 5">
    <name type="scientific">Conexibacter woesei (strain DSM 14684 / CCUG 47730 / CIP 108061 / JCM 11494 / NBRC 100937 / ID131577)</name>
    <dbReference type="NCBI Taxonomy" id="469383"/>
    <lineage>
        <taxon>Bacteria</taxon>
        <taxon>Bacillati</taxon>
        <taxon>Actinomycetota</taxon>
        <taxon>Thermoleophilia</taxon>
        <taxon>Solirubrobacterales</taxon>
        <taxon>Conexibacteraceae</taxon>
        <taxon>Conexibacter</taxon>
    </lineage>
</organism>
<dbReference type="HOGENOM" id="CLU_002157_1_2_11"/>
<name>D3F5G6_CONWI</name>
<dbReference type="Proteomes" id="UP000008229">
    <property type="component" value="Chromosome"/>
</dbReference>
<evidence type="ECO:0000259" key="3">
    <source>
        <dbReference type="Pfam" id="PF19278"/>
    </source>
</evidence>
<accession>D3F5G6</accession>
<dbReference type="AlphaFoldDB" id="D3F5G6"/>
<dbReference type="InterPro" id="IPR045079">
    <property type="entry name" value="Oxoprolinase-like"/>
</dbReference>
<reference evidence="4 5" key="1">
    <citation type="journal article" date="2010" name="Stand. Genomic Sci.">
        <title>Complete genome sequence of Conexibacter woesei type strain (ID131577).</title>
        <authorList>
            <person name="Pukall R."/>
            <person name="Lapidus A."/>
            <person name="Glavina Del Rio T."/>
            <person name="Copeland A."/>
            <person name="Tice H."/>
            <person name="Cheng J.-F."/>
            <person name="Lucas S."/>
            <person name="Chen F."/>
            <person name="Nolan M."/>
            <person name="Bruce D."/>
            <person name="Goodwin L."/>
            <person name="Pitluck S."/>
            <person name="Mavromatis K."/>
            <person name="Ivanova N."/>
            <person name="Ovchinnikova G."/>
            <person name="Pati A."/>
            <person name="Chen A."/>
            <person name="Palaniappan K."/>
            <person name="Land M."/>
            <person name="Hauser L."/>
            <person name="Chang Y.-J."/>
            <person name="Jeffries C.D."/>
            <person name="Chain P."/>
            <person name="Meincke L."/>
            <person name="Sims D."/>
            <person name="Brettin T."/>
            <person name="Detter J.C."/>
            <person name="Rohde M."/>
            <person name="Goeker M."/>
            <person name="Bristow J."/>
            <person name="Eisen J.A."/>
            <person name="Markowitz V."/>
            <person name="Kyrpides N.C."/>
            <person name="Klenk H.-P."/>
            <person name="Hugenholtz P."/>
        </authorList>
    </citation>
    <scope>NUCLEOTIDE SEQUENCE [LARGE SCALE GENOMIC DNA]</scope>
    <source>
        <strain evidence="5">DSM 14684 / CIP 108061 / JCM 11494 / NBRC 100937 / ID131577</strain>
    </source>
</reference>
<gene>
    <name evidence="4" type="ordered locus">Cwoe_2208</name>
</gene>
<dbReference type="InterPro" id="IPR008040">
    <property type="entry name" value="Hydant_A_N"/>
</dbReference>